<reference evidence="8" key="1">
    <citation type="journal article" date="2020" name="Plant J.">
        <title>Transposons played a major role in the diversification between the closely related almond and peach genomes: results from the almond genome sequence.</title>
        <authorList>
            <person name="Alioto T."/>
            <person name="Alexiou K.G."/>
            <person name="Bardil A."/>
            <person name="Barteri F."/>
            <person name="Castanera R."/>
            <person name="Cruz F."/>
            <person name="Dhingra A."/>
            <person name="Duval H."/>
            <person name="Fernandez I Marti A."/>
            <person name="Frias L."/>
            <person name="Galan B."/>
            <person name="Garcia J.L."/>
            <person name="Howad W."/>
            <person name="Gomez-Garrido J."/>
            <person name="Gut M."/>
            <person name="Julca I."/>
            <person name="Morata J."/>
            <person name="Puigdomenech P."/>
            <person name="Ribeca P."/>
            <person name="Rubio Cabetas M.J."/>
            <person name="Vlasova A."/>
            <person name="Wirthensohn M."/>
            <person name="Garcia-Mas J."/>
            <person name="Gabaldon T."/>
            <person name="Casacuberta J.M."/>
            <person name="Arus P."/>
        </authorList>
    </citation>
    <scope>NUCLEOTIDE SEQUENCE [LARGE SCALE GENOMIC DNA]</scope>
    <source>
        <strain evidence="8">cv. Texas</strain>
    </source>
</reference>
<dbReference type="InterPro" id="IPR003406">
    <property type="entry name" value="Glyco_trans_14"/>
</dbReference>
<dbReference type="Gramene" id="VVA18005">
    <property type="protein sequence ID" value="VVA18005"/>
    <property type="gene ID" value="Prudul26B001195"/>
</dbReference>
<proteinExistence type="predicted"/>
<dbReference type="GO" id="GO:0016757">
    <property type="term" value="F:glycosyltransferase activity"/>
    <property type="evidence" value="ECO:0007669"/>
    <property type="project" value="UniProtKB-KW"/>
</dbReference>
<evidence type="ECO:0000313" key="8">
    <source>
        <dbReference type="Proteomes" id="UP000327085"/>
    </source>
</evidence>
<evidence type="ECO:0000313" key="7">
    <source>
        <dbReference type="EMBL" id="VVA18005.1"/>
    </source>
</evidence>
<dbReference type="OMA" id="NGRSTHV"/>
<evidence type="ECO:0000256" key="2">
    <source>
        <dbReference type="ARBA" id="ARBA00022676"/>
    </source>
</evidence>
<keyword evidence="3" id="KW-0808">Transferase</keyword>
<keyword evidence="6" id="KW-0812">Transmembrane</keyword>
<organism evidence="7 8">
    <name type="scientific">Prunus dulcis</name>
    <name type="common">Almond</name>
    <name type="synonym">Amygdalus dulcis</name>
    <dbReference type="NCBI Taxonomy" id="3755"/>
    <lineage>
        <taxon>Eukaryota</taxon>
        <taxon>Viridiplantae</taxon>
        <taxon>Streptophyta</taxon>
        <taxon>Embryophyta</taxon>
        <taxon>Tracheophyta</taxon>
        <taxon>Spermatophyta</taxon>
        <taxon>Magnoliopsida</taxon>
        <taxon>eudicotyledons</taxon>
        <taxon>Gunneridae</taxon>
        <taxon>Pentapetalae</taxon>
        <taxon>rosids</taxon>
        <taxon>fabids</taxon>
        <taxon>Rosales</taxon>
        <taxon>Rosaceae</taxon>
        <taxon>Amygdaloideae</taxon>
        <taxon>Amygdaleae</taxon>
        <taxon>Prunus</taxon>
    </lineage>
</organism>
<evidence type="ECO:0000256" key="4">
    <source>
        <dbReference type="ARBA" id="ARBA00023136"/>
    </source>
</evidence>
<keyword evidence="4 6" id="KW-0472">Membrane</keyword>
<name>A0A5E4EQL5_PRUDU</name>
<dbReference type="Pfam" id="PF02485">
    <property type="entry name" value="Branch"/>
    <property type="match status" value="1"/>
</dbReference>
<sequence>MKAQDPNPGSVFPKVFNVQRHLLNLLSYVLLFVGGLTLGVVLVNLKDFSFGLQFAQPPFSTLSSPPPSNHSQILIMPNATAPTTSMSPTPDPRIGLKEYLKPPKVFHDMNDTELLWRASMSPRIPEYPFHLVPKIAFMFLARGPVLLAPLWEKFFEEHQGFYSIYVHSEPSHNQLSYAGSSVFHGRRIPSDLKVKWGTVSLIEAERLLLANALLDISNQRFVLLSEACIPLYNFSTVYSYLINSKETFVEVYDDPSAVGRGRYYFVQYPGISVEQWRKGSQWFEIDRDLAIEVVSDRKYFPVYRRCRGECFADEHYLPTFVNIKFGAKNANRTLTWVDWAKGGPHPTEYMSSNVTVELLNGLRTGYGRRCEYNGRSTHVCFLFARKFPPSALDSLLRIAPKIMHFNNVAP</sequence>
<dbReference type="AlphaFoldDB" id="A0A5E4EQL5"/>
<keyword evidence="5" id="KW-0325">Glycoprotein</keyword>
<feature type="transmembrane region" description="Helical" evidence="6">
    <location>
        <begin position="25"/>
        <end position="45"/>
    </location>
</feature>
<keyword evidence="2" id="KW-0328">Glycosyltransferase</keyword>
<protein>
    <submittedName>
        <fullName evidence="7">PREDICTED: Core-2/I-branching beta-1</fullName>
    </submittedName>
</protein>
<gene>
    <name evidence="7" type="ORF">ALMOND_2B001195</name>
</gene>
<dbReference type="GO" id="GO:0016020">
    <property type="term" value="C:membrane"/>
    <property type="evidence" value="ECO:0007669"/>
    <property type="project" value="UniProtKB-SubCell"/>
</dbReference>
<dbReference type="PANTHER" id="PTHR31042:SF111">
    <property type="entry name" value="CORE-2_I-BRANCHING BETA-1,6-N-ACETYLGLUCOSAMINYLTRANSFERASE FAMILY PROTEIN"/>
    <property type="match status" value="1"/>
</dbReference>
<comment type="subcellular location">
    <subcellularLocation>
        <location evidence="1">Membrane</location>
        <topology evidence="1">Single-pass type II membrane protein</topology>
    </subcellularLocation>
</comment>
<evidence type="ECO:0000256" key="3">
    <source>
        <dbReference type="ARBA" id="ARBA00022679"/>
    </source>
</evidence>
<evidence type="ECO:0000256" key="5">
    <source>
        <dbReference type="ARBA" id="ARBA00023180"/>
    </source>
</evidence>
<dbReference type="InterPro" id="IPR044174">
    <property type="entry name" value="BC10-like"/>
</dbReference>
<dbReference type="PANTHER" id="PTHR31042">
    <property type="entry name" value="CORE-2/I-BRANCHING BETA-1,6-N-ACETYLGLUCOSAMINYLTRANSFERASE FAMILY PROTEIN-RELATED"/>
    <property type="match status" value="1"/>
</dbReference>
<evidence type="ECO:0000256" key="1">
    <source>
        <dbReference type="ARBA" id="ARBA00004606"/>
    </source>
</evidence>
<dbReference type="Proteomes" id="UP000327085">
    <property type="component" value="Chromosome 1"/>
</dbReference>
<dbReference type="EMBL" id="CABIKO010000027">
    <property type="protein sequence ID" value="VVA18005.1"/>
    <property type="molecule type" value="Genomic_DNA"/>
</dbReference>
<keyword evidence="6" id="KW-1133">Transmembrane helix</keyword>
<evidence type="ECO:0000256" key="6">
    <source>
        <dbReference type="SAM" id="Phobius"/>
    </source>
</evidence>
<accession>A0A5E4EQL5</accession>
<dbReference type="InParanoid" id="A0A5E4EQL5"/>